<dbReference type="Pfam" id="PF02140">
    <property type="entry name" value="SUEL_Lectin"/>
    <property type="match status" value="1"/>
</dbReference>
<dbReference type="eggNOG" id="KOG0496">
    <property type="taxonomic scope" value="Eukaryota"/>
</dbReference>
<dbReference type="AlphaFoldDB" id="A0A087GXF8"/>
<dbReference type="PROSITE" id="PS50228">
    <property type="entry name" value="SUEL_LECTIN"/>
    <property type="match status" value="1"/>
</dbReference>
<evidence type="ECO:0000259" key="2">
    <source>
        <dbReference type="PROSITE" id="PS50228"/>
    </source>
</evidence>
<keyword evidence="4" id="KW-1185">Reference proteome</keyword>
<protein>
    <recommendedName>
        <fullName evidence="2">SUEL-type lectin domain-containing protein</fullName>
    </recommendedName>
</protein>
<name>A0A087GXF8_ARAAL</name>
<proteinExistence type="predicted"/>
<reference evidence="4" key="1">
    <citation type="journal article" date="2015" name="Nat. Plants">
        <title>Genome expansion of Arabis alpina linked with retrotransposition and reduced symmetric DNA methylation.</title>
        <authorList>
            <person name="Willing E.M."/>
            <person name="Rawat V."/>
            <person name="Mandakova T."/>
            <person name="Maumus F."/>
            <person name="James G.V."/>
            <person name="Nordstroem K.J."/>
            <person name="Becker C."/>
            <person name="Warthmann N."/>
            <person name="Chica C."/>
            <person name="Szarzynska B."/>
            <person name="Zytnicki M."/>
            <person name="Albani M.C."/>
            <person name="Kiefer C."/>
            <person name="Bergonzi S."/>
            <person name="Castaings L."/>
            <person name="Mateos J.L."/>
            <person name="Berns M.C."/>
            <person name="Bujdoso N."/>
            <person name="Piofczyk T."/>
            <person name="de Lorenzo L."/>
            <person name="Barrero-Sicilia C."/>
            <person name="Mateos I."/>
            <person name="Piednoel M."/>
            <person name="Hagmann J."/>
            <person name="Chen-Min-Tao R."/>
            <person name="Iglesias-Fernandez R."/>
            <person name="Schuster S.C."/>
            <person name="Alonso-Blanco C."/>
            <person name="Roudier F."/>
            <person name="Carbonero P."/>
            <person name="Paz-Ares J."/>
            <person name="Davis S.J."/>
            <person name="Pecinka A."/>
            <person name="Quesneville H."/>
            <person name="Colot V."/>
            <person name="Lysak M.A."/>
            <person name="Weigel D."/>
            <person name="Coupland G."/>
            <person name="Schneeberger K."/>
        </authorList>
    </citation>
    <scope>NUCLEOTIDE SEQUENCE [LARGE SCALE GENOMIC DNA]</scope>
    <source>
        <strain evidence="4">cv. Pajares</strain>
    </source>
</reference>
<evidence type="ECO:0000313" key="3">
    <source>
        <dbReference type="EMBL" id="KFK34560.1"/>
    </source>
</evidence>
<dbReference type="Gramene" id="KFK34560">
    <property type="protein sequence ID" value="KFK34560"/>
    <property type="gene ID" value="AALP_AA5G161700"/>
</dbReference>
<gene>
    <name evidence="3" type="ordered locus">AALP_Aa5g161700</name>
</gene>
<feature type="domain" description="SUEL-type lectin" evidence="2">
    <location>
        <begin position="68"/>
        <end position="154"/>
    </location>
</feature>
<dbReference type="GO" id="GO:0030246">
    <property type="term" value="F:carbohydrate binding"/>
    <property type="evidence" value="ECO:0007669"/>
    <property type="project" value="InterPro"/>
</dbReference>
<dbReference type="Proteomes" id="UP000029120">
    <property type="component" value="Chromosome 5"/>
</dbReference>
<evidence type="ECO:0000313" key="4">
    <source>
        <dbReference type="Proteomes" id="UP000029120"/>
    </source>
</evidence>
<dbReference type="EMBL" id="CM002873">
    <property type="protein sequence ID" value="KFK34560.1"/>
    <property type="molecule type" value="Genomic_DNA"/>
</dbReference>
<sequence>METSHCRHHRVIILLLALFHSCVFGLASKLDVSDYEKGIKIDKKRFLSNSNDSSEHGKKYTECTNQEPDPGPLMRMSCDKPRYVITKIDFAGYGNPSGTCGQFRHGNCGAPATLRLVKKNCLGKQKCVLMVTDEMFGPSNCKGAPMLAVQTTCTKA</sequence>
<dbReference type="Gene3D" id="2.60.120.740">
    <property type="match status" value="1"/>
</dbReference>
<keyword evidence="1" id="KW-0732">Signal</keyword>
<dbReference type="InterPro" id="IPR000922">
    <property type="entry name" value="Lectin_gal-bd_dom"/>
</dbReference>
<dbReference type="OMA" id="CKGAPML"/>
<feature type="chain" id="PRO_5001822543" description="SUEL-type lectin domain-containing protein" evidence="1">
    <location>
        <begin position="28"/>
        <end position="156"/>
    </location>
</feature>
<organism evidence="3 4">
    <name type="scientific">Arabis alpina</name>
    <name type="common">Alpine rock-cress</name>
    <dbReference type="NCBI Taxonomy" id="50452"/>
    <lineage>
        <taxon>Eukaryota</taxon>
        <taxon>Viridiplantae</taxon>
        <taxon>Streptophyta</taxon>
        <taxon>Embryophyta</taxon>
        <taxon>Tracheophyta</taxon>
        <taxon>Spermatophyta</taxon>
        <taxon>Magnoliopsida</taxon>
        <taxon>eudicotyledons</taxon>
        <taxon>Gunneridae</taxon>
        <taxon>Pentapetalae</taxon>
        <taxon>rosids</taxon>
        <taxon>malvids</taxon>
        <taxon>Brassicales</taxon>
        <taxon>Brassicaceae</taxon>
        <taxon>Arabideae</taxon>
        <taxon>Arabis</taxon>
    </lineage>
</organism>
<accession>A0A087GXF8</accession>
<dbReference type="OrthoDB" id="1100386at2759"/>
<dbReference type="CDD" id="cd22842">
    <property type="entry name" value="Gal_Rha_Lectin_BGal"/>
    <property type="match status" value="1"/>
</dbReference>
<feature type="signal peptide" evidence="1">
    <location>
        <begin position="1"/>
        <end position="27"/>
    </location>
</feature>
<evidence type="ECO:0000256" key="1">
    <source>
        <dbReference type="SAM" id="SignalP"/>
    </source>
</evidence>
<dbReference type="InterPro" id="IPR043159">
    <property type="entry name" value="Lectin_gal-bd_sf"/>
</dbReference>